<dbReference type="EMBL" id="JAKVTW010000081">
    <property type="protein sequence ID" value="MCH4814164.1"/>
    <property type="molecule type" value="Genomic_DNA"/>
</dbReference>
<protein>
    <submittedName>
        <fullName evidence="1">Uncharacterized protein</fullName>
    </submittedName>
</protein>
<comment type="caution">
    <text evidence="1">The sequence shown here is derived from an EMBL/GenBank/DDBJ whole genome shotgun (WGS) entry which is preliminary data.</text>
</comment>
<gene>
    <name evidence="1" type="ORF">MLE19_22950</name>
</gene>
<feature type="non-terminal residue" evidence="1">
    <location>
        <position position="1"/>
    </location>
</feature>
<evidence type="ECO:0000313" key="2">
    <source>
        <dbReference type="Proteomes" id="UP001320609"/>
    </source>
</evidence>
<organism evidence="1 2">
    <name type="scientific">Vreelandella neptunia</name>
    <dbReference type="NCBI Taxonomy" id="115551"/>
    <lineage>
        <taxon>Bacteria</taxon>
        <taxon>Pseudomonadati</taxon>
        <taxon>Pseudomonadota</taxon>
        <taxon>Gammaproteobacteria</taxon>
        <taxon>Oceanospirillales</taxon>
        <taxon>Halomonadaceae</taxon>
        <taxon>Vreelandella</taxon>
    </lineage>
</organism>
<reference evidence="1 2" key="1">
    <citation type="submission" date="2022-03" db="EMBL/GenBank/DDBJ databases">
        <title>Genomic signatures underlying metal tolerance in selected Arctic bacterial isolates.</title>
        <authorList>
            <person name="Thomas F.A."/>
            <person name="Venkatachalam S."/>
            <person name="Krishnan K.P."/>
        </authorList>
    </citation>
    <scope>NUCLEOTIDE SEQUENCE [LARGE SCALE GENOMIC DNA]</scope>
    <source>
        <strain evidence="1 2">HM116</strain>
    </source>
</reference>
<proteinExistence type="predicted"/>
<evidence type="ECO:0000313" key="1">
    <source>
        <dbReference type="EMBL" id="MCH4814164.1"/>
    </source>
</evidence>
<dbReference type="Proteomes" id="UP001320609">
    <property type="component" value="Unassembled WGS sequence"/>
</dbReference>
<accession>A0ABS9SDI7</accession>
<keyword evidence="2" id="KW-1185">Reference proteome</keyword>
<sequence>VGGVVGVTGGVFTRHYGGDVAWGQVGHGVSRDVNSPGLAVVIDGGQVVGAANGDGDGVTGLGSAAHGAVDGLGLLGLGVVDHVVTAEQVVGNADRGVG</sequence>
<feature type="non-terminal residue" evidence="1">
    <location>
        <position position="98"/>
    </location>
</feature>
<name>A0ABS9SDI7_9GAMM</name>